<dbReference type="RefSeq" id="WP_169227058.1">
    <property type="nucleotide sequence ID" value="NZ_JABBGC010000002.1"/>
</dbReference>
<sequence length="217" mass="23705">MQAAGVIPSGKNIDPGWKTALRKCGVDGTALFYYCAGTDDPSKASLPESQEQEIPYTGYYQDVYLRFTGADAQRGTDLRAGTIIPAAAISGTVFSRPNATYGKGPYIIGDGNKYLVTATALNWEVAYPVSHLLSGAGVHPSSNVWGIAGKQVTAMLAIEATELEITIPGMTDGEKIQVVIWDKKQQKRYEEIVTYHPPYRQMLKEYDLILINKHTGQ</sequence>
<organism evidence="1 2">
    <name type="scientific">Chitinophaga fulva</name>
    <dbReference type="NCBI Taxonomy" id="2728842"/>
    <lineage>
        <taxon>Bacteria</taxon>
        <taxon>Pseudomonadati</taxon>
        <taxon>Bacteroidota</taxon>
        <taxon>Chitinophagia</taxon>
        <taxon>Chitinophagales</taxon>
        <taxon>Chitinophagaceae</taxon>
        <taxon>Chitinophaga</taxon>
    </lineage>
</organism>
<reference evidence="1 2" key="1">
    <citation type="submission" date="2020-04" db="EMBL/GenBank/DDBJ databases">
        <title>Chitinophaga sp. G-6-1-13 sp. nov., isolated from soil.</title>
        <authorList>
            <person name="Dahal R.H."/>
            <person name="Chaudhary D.K."/>
        </authorList>
    </citation>
    <scope>NUCLEOTIDE SEQUENCE [LARGE SCALE GENOMIC DNA]</scope>
    <source>
        <strain evidence="1 2">G-6-1-13</strain>
    </source>
</reference>
<comment type="caution">
    <text evidence="1">The sequence shown here is derived from an EMBL/GenBank/DDBJ whole genome shotgun (WGS) entry which is preliminary data.</text>
</comment>
<keyword evidence="2" id="KW-1185">Reference proteome</keyword>
<protein>
    <submittedName>
        <fullName evidence="1">Uncharacterized protein</fullName>
    </submittedName>
</protein>
<name>A0A848GNM4_9BACT</name>
<proteinExistence type="predicted"/>
<dbReference type="EMBL" id="JABBGC010000002">
    <property type="protein sequence ID" value="NML40014.1"/>
    <property type="molecule type" value="Genomic_DNA"/>
</dbReference>
<dbReference type="AlphaFoldDB" id="A0A848GNM4"/>
<evidence type="ECO:0000313" key="2">
    <source>
        <dbReference type="Proteomes" id="UP000583266"/>
    </source>
</evidence>
<dbReference type="Proteomes" id="UP000583266">
    <property type="component" value="Unassembled WGS sequence"/>
</dbReference>
<accession>A0A848GNM4</accession>
<evidence type="ECO:0000313" key="1">
    <source>
        <dbReference type="EMBL" id="NML40014.1"/>
    </source>
</evidence>
<gene>
    <name evidence="1" type="ORF">HHL17_22625</name>
</gene>